<gene>
    <name evidence="2" type="ORF">EJ06DRAFT_511482</name>
</gene>
<feature type="compositionally biased region" description="Low complexity" evidence="1">
    <location>
        <begin position="43"/>
        <end position="73"/>
    </location>
</feature>
<dbReference type="EMBL" id="ML996697">
    <property type="protein sequence ID" value="KAF2399381.1"/>
    <property type="molecule type" value="Genomic_DNA"/>
</dbReference>
<dbReference type="AlphaFoldDB" id="A0A6G1HTZ3"/>
<evidence type="ECO:0000256" key="1">
    <source>
        <dbReference type="SAM" id="MobiDB-lite"/>
    </source>
</evidence>
<organism evidence="2 3">
    <name type="scientific">Trichodelitschia bisporula</name>
    <dbReference type="NCBI Taxonomy" id="703511"/>
    <lineage>
        <taxon>Eukaryota</taxon>
        <taxon>Fungi</taxon>
        <taxon>Dikarya</taxon>
        <taxon>Ascomycota</taxon>
        <taxon>Pezizomycotina</taxon>
        <taxon>Dothideomycetes</taxon>
        <taxon>Dothideomycetes incertae sedis</taxon>
        <taxon>Phaeotrichales</taxon>
        <taxon>Phaeotrichaceae</taxon>
        <taxon>Trichodelitschia</taxon>
    </lineage>
</organism>
<accession>A0A6G1HTZ3</accession>
<sequence length="148" mass="16014">MMAEIPHRAPYNPVSPRTSAATTSVSLRPQNLTPPAQAGTRVSTRLSTYSTTPTITPSIAPSHISSSPSLTPSEKASPLAQDIRQLSQGLARLDDARLQKQRYTTSEMKAEELSKLALGAKLERALARRMVGQDAVFTVKKVDKEMGL</sequence>
<proteinExistence type="predicted"/>
<feature type="compositionally biased region" description="Polar residues" evidence="1">
    <location>
        <begin position="15"/>
        <end position="34"/>
    </location>
</feature>
<protein>
    <submittedName>
        <fullName evidence="2">Uncharacterized protein</fullName>
    </submittedName>
</protein>
<reference evidence="2" key="1">
    <citation type="journal article" date="2020" name="Stud. Mycol.">
        <title>101 Dothideomycetes genomes: a test case for predicting lifestyles and emergence of pathogens.</title>
        <authorList>
            <person name="Haridas S."/>
            <person name="Albert R."/>
            <person name="Binder M."/>
            <person name="Bloem J."/>
            <person name="Labutti K."/>
            <person name="Salamov A."/>
            <person name="Andreopoulos B."/>
            <person name="Baker S."/>
            <person name="Barry K."/>
            <person name="Bills G."/>
            <person name="Bluhm B."/>
            <person name="Cannon C."/>
            <person name="Castanera R."/>
            <person name="Culley D."/>
            <person name="Daum C."/>
            <person name="Ezra D."/>
            <person name="Gonzalez J."/>
            <person name="Henrissat B."/>
            <person name="Kuo A."/>
            <person name="Liang C."/>
            <person name="Lipzen A."/>
            <person name="Lutzoni F."/>
            <person name="Magnuson J."/>
            <person name="Mondo S."/>
            <person name="Nolan M."/>
            <person name="Ohm R."/>
            <person name="Pangilinan J."/>
            <person name="Park H.-J."/>
            <person name="Ramirez L."/>
            <person name="Alfaro M."/>
            <person name="Sun H."/>
            <person name="Tritt A."/>
            <person name="Yoshinaga Y."/>
            <person name="Zwiers L.-H."/>
            <person name="Turgeon B."/>
            <person name="Goodwin S."/>
            <person name="Spatafora J."/>
            <person name="Crous P."/>
            <person name="Grigoriev I."/>
        </authorList>
    </citation>
    <scope>NUCLEOTIDE SEQUENCE</scope>
    <source>
        <strain evidence="2">CBS 262.69</strain>
    </source>
</reference>
<keyword evidence="3" id="KW-1185">Reference proteome</keyword>
<feature type="region of interest" description="Disordered" evidence="1">
    <location>
        <begin position="1"/>
        <end position="79"/>
    </location>
</feature>
<evidence type="ECO:0000313" key="2">
    <source>
        <dbReference type="EMBL" id="KAF2399381.1"/>
    </source>
</evidence>
<dbReference type="Proteomes" id="UP000799640">
    <property type="component" value="Unassembled WGS sequence"/>
</dbReference>
<dbReference type="OrthoDB" id="5399555at2759"/>
<evidence type="ECO:0000313" key="3">
    <source>
        <dbReference type="Proteomes" id="UP000799640"/>
    </source>
</evidence>
<name>A0A6G1HTZ3_9PEZI</name>